<organism evidence="1 2">
    <name type="scientific">Algibacter lectus</name>
    <dbReference type="NCBI Taxonomy" id="221126"/>
    <lineage>
        <taxon>Bacteria</taxon>
        <taxon>Pseudomonadati</taxon>
        <taxon>Bacteroidota</taxon>
        <taxon>Flavobacteriia</taxon>
        <taxon>Flavobacteriales</taxon>
        <taxon>Flavobacteriaceae</taxon>
        <taxon>Algibacter</taxon>
    </lineage>
</organism>
<evidence type="ECO:0000313" key="1">
    <source>
        <dbReference type="EMBL" id="GAL65152.1"/>
    </source>
</evidence>
<gene>
    <name evidence="1" type="ORF">JCM19300_2836</name>
</gene>
<dbReference type="AlphaFoldDB" id="A0A090WC74"/>
<protein>
    <submittedName>
        <fullName evidence="1">Uncharacterized protein</fullName>
    </submittedName>
</protein>
<proteinExistence type="predicted"/>
<name>A0A090WC74_9FLAO</name>
<sequence length="48" mass="5692">MWHEWVNNSEASANFHKRLIARLKAAKTKKQAKTIVTQMHNKHLKKTH</sequence>
<evidence type="ECO:0000313" key="2">
    <source>
        <dbReference type="Proteomes" id="UP000029644"/>
    </source>
</evidence>
<dbReference type="Proteomes" id="UP000029644">
    <property type="component" value="Unassembled WGS sequence"/>
</dbReference>
<comment type="caution">
    <text evidence="1">The sequence shown here is derived from an EMBL/GenBank/DDBJ whole genome shotgun (WGS) entry which is preliminary data.</text>
</comment>
<accession>A0A090WC74</accession>
<reference evidence="1 2" key="1">
    <citation type="journal article" date="2014" name="Genome Announc.">
        <title>Draft Genome Sequences of Marine Flavobacterium Algibacter lectus Strains SS8 and NR4.</title>
        <authorList>
            <person name="Takatani N."/>
            <person name="Nakanishi M."/>
            <person name="Meirelles P."/>
            <person name="Mino S."/>
            <person name="Suda W."/>
            <person name="Oshima K."/>
            <person name="Hattori M."/>
            <person name="Ohkuma M."/>
            <person name="Hosokawa M."/>
            <person name="Miyashita K."/>
            <person name="Thompson F.L."/>
            <person name="Niwa A."/>
            <person name="Sawabe T."/>
            <person name="Sawabe T."/>
        </authorList>
    </citation>
    <scope>NUCLEOTIDE SEQUENCE [LARGE SCALE GENOMIC DNA]</scope>
    <source>
        <strain evidence="1 2">JCM 19300</strain>
    </source>
</reference>
<dbReference type="EMBL" id="BBNQ01000043">
    <property type="protein sequence ID" value="GAL65152.1"/>
    <property type="molecule type" value="Genomic_DNA"/>
</dbReference>